<evidence type="ECO:0000313" key="5">
    <source>
        <dbReference type="EMBL" id="MTW14505.1"/>
    </source>
</evidence>
<dbReference type="PANTHER" id="PTHR22617">
    <property type="entry name" value="CHEMOTAXIS SENSOR HISTIDINE KINASE-RELATED"/>
    <property type="match status" value="1"/>
</dbReference>
<dbReference type="InterPro" id="IPR039315">
    <property type="entry name" value="CheW"/>
</dbReference>
<keyword evidence="6" id="KW-1185">Reference proteome</keyword>
<dbReference type="AlphaFoldDB" id="A0A6L6QQN1"/>
<keyword evidence="3" id="KW-0963">Cytoplasm</keyword>
<dbReference type="Pfam" id="PF01584">
    <property type="entry name" value="CheW"/>
    <property type="match status" value="1"/>
</dbReference>
<evidence type="ECO:0000256" key="3">
    <source>
        <dbReference type="ARBA" id="ARBA00022490"/>
    </source>
</evidence>
<reference evidence="5 6" key="1">
    <citation type="submission" date="2019-11" db="EMBL/GenBank/DDBJ databases">
        <title>Type strains purchased from KCTC, JCM and DSMZ.</title>
        <authorList>
            <person name="Lu H."/>
        </authorList>
    </citation>
    <scope>NUCLEOTIDE SEQUENCE [LARGE SCALE GENOMIC DNA]</scope>
    <source>
        <strain evidence="5 6">JCM 31587</strain>
    </source>
</reference>
<accession>A0A6L6QQN1</accession>
<dbReference type="GO" id="GO:0006935">
    <property type="term" value="P:chemotaxis"/>
    <property type="evidence" value="ECO:0007669"/>
    <property type="project" value="InterPro"/>
</dbReference>
<evidence type="ECO:0000259" key="4">
    <source>
        <dbReference type="PROSITE" id="PS50851"/>
    </source>
</evidence>
<evidence type="ECO:0000256" key="1">
    <source>
        <dbReference type="ARBA" id="ARBA00004496"/>
    </source>
</evidence>
<dbReference type="GO" id="GO:0005829">
    <property type="term" value="C:cytosol"/>
    <property type="evidence" value="ECO:0007669"/>
    <property type="project" value="TreeGrafter"/>
</dbReference>
<dbReference type="Gene3D" id="2.40.50.180">
    <property type="entry name" value="CheA-289, Domain 4"/>
    <property type="match status" value="1"/>
</dbReference>
<evidence type="ECO:0000256" key="2">
    <source>
        <dbReference type="ARBA" id="ARBA00021483"/>
    </source>
</evidence>
<dbReference type="Gene3D" id="2.30.30.40">
    <property type="entry name" value="SH3 Domains"/>
    <property type="match status" value="1"/>
</dbReference>
<dbReference type="EMBL" id="WNKX01000049">
    <property type="protein sequence ID" value="MTW14505.1"/>
    <property type="molecule type" value="Genomic_DNA"/>
</dbReference>
<dbReference type="GO" id="GO:0007165">
    <property type="term" value="P:signal transduction"/>
    <property type="evidence" value="ECO:0007669"/>
    <property type="project" value="InterPro"/>
</dbReference>
<dbReference type="RefSeq" id="WP_155457441.1">
    <property type="nucleotide sequence ID" value="NZ_WNKX01000049.1"/>
</dbReference>
<dbReference type="SUPFAM" id="SSF50341">
    <property type="entry name" value="CheW-like"/>
    <property type="match status" value="1"/>
</dbReference>
<feature type="domain" description="CheW-like" evidence="4">
    <location>
        <begin position="17"/>
        <end position="156"/>
    </location>
</feature>
<dbReference type="Proteomes" id="UP000472320">
    <property type="component" value="Unassembled WGS sequence"/>
</dbReference>
<dbReference type="OrthoDB" id="9790406at2"/>
<dbReference type="CDD" id="cd00732">
    <property type="entry name" value="CheW"/>
    <property type="match status" value="1"/>
</dbReference>
<sequence length="164" mass="17219">MANSTELNGPQAQAANATEVLAFRLGNEEFGIDIQAVRELRGYSAVTQLAEAPAYLKGVINLRGVIVPIVDLRIKLGIGNGVYNEFTVVVVLALSEQQVGIVVDSVSDVLSLTAEQVKAPPGGANFGNAYLTGIATLDQRMLQLADLSQLLSDITAPAKLPMAA</sequence>
<name>A0A6L6QQN1_9BURK</name>
<dbReference type="PROSITE" id="PS50851">
    <property type="entry name" value="CHEW"/>
    <property type="match status" value="1"/>
</dbReference>
<dbReference type="InterPro" id="IPR002545">
    <property type="entry name" value="CheW-lke_dom"/>
</dbReference>
<dbReference type="SMART" id="SM00260">
    <property type="entry name" value="CheW"/>
    <property type="match status" value="1"/>
</dbReference>
<dbReference type="InterPro" id="IPR036061">
    <property type="entry name" value="CheW-like_dom_sf"/>
</dbReference>
<comment type="caution">
    <text evidence="5">The sequence shown here is derived from an EMBL/GenBank/DDBJ whole genome shotgun (WGS) entry which is preliminary data.</text>
</comment>
<comment type="subcellular location">
    <subcellularLocation>
        <location evidence="1">Cytoplasm</location>
    </subcellularLocation>
</comment>
<evidence type="ECO:0000313" key="6">
    <source>
        <dbReference type="Proteomes" id="UP000472320"/>
    </source>
</evidence>
<dbReference type="PANTHER" id="PTHR22617:SF45">
    <property type="entry name" value="CHEMOTAXIS PROTEIN CHEW"/>
    <property type="match status" value="1"/>
</dbReference>
<proteinExistence type="predicted"/>
<organism evidence="5 6">
    <name type="scientific">Massilia eburnea</name>
    <dbReference type="NCBI Taxonomy" id="1776165"/>
    <lineage>
        <taxon>Bacteria</taxon>
        <taxon>Pseudomonadati</taxon>
        <taxon>Pseudomonadota</taxon>
        <taxon>Betaproteobacteria</taxon>
        <taxon>Burkholderiales</taxon>
        <taxon>Oxalobacteraceae</taxon>
        <taxon>Telluria group</taxon>
        <taxon>Massilia</taxon>
    </lineage>
</organism>
<protein>
    <recommendedName>
        <fullName evidence="2">Chemotaxis protein CheW</fullName>
    </recommendedName>
</protein>
<gene>
    <name evidence="5" type="ORF">GM658_28210</name>
</gene>